<dbReference type="EMBL" id="CP073767">
    <property type="protein sequence ID" value="UWZ59927.1"/>
    <property type="molecule type" value="Genomic_DNA"/>
</dbReference>
<accession>A0A9Q9IPG9</accession>
<dbReference type="PANTHER" id="PTHR43792:SF1">
    <property type="entry name" value="N-ACETYLTRANSFERASE DOMAIN-CONTAINING PROTEIN"/>
    <property type="match status" value="1"/>
</dbReference>
<proteinExistence type="predicted"/>
<dbReference type="KEGG" id="daur:Daura_36050"/>
<reference evidence="2" key="1">
    <citation type="submission" date="2021-04" db="EMBL/GenBank/DDBJ databases">
        <title>Dactylosporangium aurantiacum NRRL B-8018 full assembly.</title>
        <authorList>
            <person name="Hartkoorn R.C."/>
            <person name="Beaudoing E."/>
            <person name="Hot D."/>
        </authorList>
    </citation>
    <scope>NUCLEOTIDE SEQUENCE</scope>
    <source>
        <strain evidence="2">NRRL B-8018</strain>
    </source>
</reference>
<protein>
    <submittedName>
        <fullName evidence="2">GNAT family N-acetyltransferase</fullName>
    </submittedName>
</protein>
<dbReference type="InterPro" id="IPR016181">
    <property type="entry name" value="Acyl_CoA_acyltransferase"/>
</dbReference>
<name>A0A9Q9IPG9_9ACTN</name>
<sequence length="166" mass="18523">MAGMRLRRWTDDDVEAFYDIYSRWEVMRHLGAHPRRVVADREEALHRLARMRSREDGPRGYWAIDVDGVPVGTVLLLPLQDAAGETGEVEVGWHLHPDHQGKGLATRAARELLSRTGGRVLALTDEDNLASQAVAGRLGMTDEGLTDRWYGITARQFAVTLPGPAR</sequence>
<dbReference type="OrthoDB" id="3533156at2"/>
<dbReference type="PANTHER" id="PTHR43792">
    <property type="entry name" value="GNAT FAMILY, PUTATIVE (AFU_ORTHOLOGUE AFUA_3G00765)-RELATED-RELATED"/>
    <property type="match status" value="1"/>
</dbReference>
<evidence type="ECO:0000313" key="3">
    <source>
        <dbReference type="Proteomes" id="UP001058003"/>
    </source>
</evidence>
<evidence type="ECO:0000313" key="2">
    <source>
        <dbReference type="EMBL" id="UWZ59927.1"/>
    </source>
</evidence>
<dbReference type="InterPro" id="IPR000182">
    <property type="entry name" value="GNAT_dom"/>
</dbReference>
<dbReference type="Proteomes" id="UP001058003">
    <property type="component" value="Chromosome"/>
</dbReference>
<dbReference type="SUPFAM" id="SSF55729">
    <property type="entry name" value="Acyl-CoA N-acyltransferases (Nat)"/>
    <property type="match status" value="1"/>
</dbReference>
<dbReference type="CDD" id="cd04301">
    <property type="entry name" value="NAT_SF"/>
    <property type="match status" value="1"/>
</dbReference>
<evidence type="ECO:0000259" key="1">
    <source>
        <dbReference type="PROSITE" id="PS51186"/>
    </source>
</evidence>
<dbReference type="Pfam" id="PF13302">
    <property type="entry name" value="Acetyltransf_3"/>
    <property type="match status" value="1"/>
</dbReference>
<organism evidence="2 3">
    <name type="scientific">Dactylosporangium aurantiacum</name>
    <dbReference type="NCBI Taxonomy" id="35754"/>
    <lineage>
        <taxon>Bacteria</taxon>
        <taxon>Bacillati</taxon>
        <taxon>Actinomycetota</taxon>
        <taxon>Actinomycetes</taxon>
        <taxon>Micromonosporales</taxon>
        <taxon>Micromonosporaceae</taxon>
        <taxon>Dactylosporangium</taxon>
    </lineage>
</organism>
<dbReference type="PROSITE" id="PS51186">
    <property type="entry name" value="GNAT"/>
    <property type="match status" value="1"/>
</dbReference>
<keyword evidence="3" id="KW-1185">Reference proteome</keyword>
<feature type="domain" description="N-acetyltransferase" evidence="1">
    <location>
        <begin position="4"/>
        <end position="162"/>
    </location>
</feature>
<gene>
    <name evidence="2" type="ORF">Daura_36050</name>
</gene>
<dbReference type="GO" id="GO:0016747">
    <property type="term" value="F:acyltransferase activity, transferring groups other than amino-acyl groups"/>
    <property type="evidence" value="ECO:0007669"/>
    <property type="project" value="InterPro"/>
</dbReference>
<dbReference type="InterPro" id="IPR051531">
    <property type="entry name" value="N-acetyltransferase"/>
</dbReference>
<dbReference type="AlphaFoldDB" id="A0A9Q9IPG9"/>
<dbReference type="Gene3D" id="3.40.630.30">
    <property type="match status" value="1"/>
</dbReference>